<protein>
    <submittedName>
        <fullName evidence="1">Uncharacterized protein</fullName>
    </submittedName>
</protein>
<gene>
    <name evidence="1" type="ORF">J2Z28_003055</name>
</gene>
<organism evidence="1 2">
    <name type="scientific">Paenibacillus xylanexedens</name>
    <dbReference type="NCBI Taxonomy" id="528191"/>
    <lineage>
        <taxon>Bacteria</taxon>
        <taxon>Bacillati</taxon>
        <taxon>Bacillota</taxon>
        <taxon>Bacilli</taxon>
        <taxon>Bacillales</taxon>
        <taxon>Paenibacillaceae</taxon>
        <taxon>Paenibacillus</taxon>
    </lineage>
</organism>
<dbReference type="EMBL" id="JAGIKV010000010">
    <property type="protein sequence ID" value="MBP2246407.1"/>
    <property type="molecule type" value="Genomic_DNA"/>
</dbReference>
<accession>A0ABS4RX90</accession>
<comment type="caution">
    <text evidence="1">The sequence shown here is derived from an EMBL/GenBank/DDBJ whole genome shotgun (WGS) entry which is preliminary data.</text>
</comment>
<sequence>MDQITFETMESNVRSYCRHFPAVSDKAKDDRLYME</sequence>
<keyword evidence="2" id="KW-1185">Reference proteome</keyword>
<dbReference type="Proteomes" id="UP000810207">
    <property type="component" value="Unassembled WGS sequence"/>
</dbReference>
<name>A0ABS4RX90_PAEXY</name>
<reference evidence="1 2" key="1">
    <citation type="submission" date="2021-03" db="EMBL/GenBank/DDBJ databases">
        <title>Genomic Encyclopedia of Type Strains, Phase IV (KMG-IV): sequencing the most valuable type-strain genomes for metagenomic binning, comparative biology and taxonomic classification.</title>
        <authorList>
            <person name="Goeker M."/>
        </authorList>
    </citation>
    <scope>NUCLEOTIDE SEQUENCE [LARGE SCALE GENOMIC DNA]</scope>
    <source>
        <strain evidence="1 2">DSM 21292</strain>
    </source>
</reference>
<proteinExistence type="predicted"/>
<evidence type="ECO:0000313" key="1">
    <source>
        <dbReference type="EMBL" id="MBP2246407.1"/>
    </source>
</evidence>
<evidence type="ECO:0000313" key="2">
    <source>
        <dbReference type="Proteomes" id="UP000810207"/>
    </source>
</evidence>